<keyword evidence="1" id="KW-0614">Plasmid</keyword>
<keyword evidence="2" id="KW-1185">Reference proteome</keyword>
<dbReference type="EMBL" id="CP000353">
    <property type="protein sequence ID" value="ABF10918.1"/>
    <property type="molecule type" value="Genomic_DNA"/>
</dbReference>
<dbReference type="KEGG" id="rme:Rmet_4050"/>
<gene>
    <name evidence="1" type="ordered locus">Rmet_4050</name>
</gene>
<dbReference type="PANTHER" id="PTHR42815">
    <property type="entry name" value="FAD-BINDING, PUTATIVE (AFU_ORTHOLOGUE AFUA_6G07600)-RELATED"/>
    <property type="match status" value="1"/>
</dbReference>
<dbReference type="eggNOG" id="COG3576">
    <property type="taxonomic scope" value="Bacteria"/>
</dbReference>
<dbReference type="SUPFAM" id="SSF50475">
    <property type="entry name" value="FMN-binding split barrel"/>
    <property type="match status" value="1"/>
</dbReference>
<dbReference type="RefSeq" id="WP_011518545.1">
    <property type="nucleotide sequence ID" value="NC_007974.2"/>
</dbReference>
<reference evidence="2" key="1">
    <citation type="journal article" date="2010" name="PLoS ONE">
        <title>The complete genome sequence of Cupriavidus metallidurans strain CH34, a master survivalist in harsh and anthropogenic environments.</title>
        <authorList>
            <person name="Janssen P.J."/>
            <person name="Van Houdt R."/>
            <person name="Moors H."/>
            <person name="Monsieurs P."/>
            <person name="Morin N."/>
            <person name="Michaux A."/>
            <person name="Benotmane M.A."/>
            <person name="Leys N."/>
            <person name="Vallaeys T."/>
            <person name="Lapidus A."/>
            <person name="Monchy S."/>
            <person name="Medigue C."/>
            <person name="Taghavi S."/>
            <person name="McCorkle S."/>
            <person name="Dunn J."/>
            <person name="van der Lelie D."/>
            <person name="Mergeay M."/>
        </authorList>
    </citation>
    <scope>NUCLEOTIDE SEQUENCE [LARGE SCALE GENOMIC DNA]</scope>
    <source>
        <strain evidence="2">ATCC 43123 / DSM 2839 / NBRC 102507 / CH34</strain>
    </source>
</reference>
<geneLocation type="plasmid" evidence="1 2">
    <name>megaplasmid</name>
</geneLocation>
<dbReference type="AlphaFoldDB" id="Q1LG08"/>
<dbReference type="HOGENOM" id="CLU_054513_0_0_4"/>
<dbReference type="Gene3D" id="2.30.110.10">
    <property type="entry name" value="Electron Transport, Fmn-binding Protein, Chain A"/>
    <property type="match status" value="1"/>
</dbReference>
<name>Q1LG08_CUPMC</name>
<dbReference type="PANTHER" id="PTHR42815:SF2">
    <property type="entry name" value="FAD-BINDING, PUTATIVE (AFU_ORTHOLOGUE AFUA_6G07600)-RELATED"/>
    <property type="match status" value="1"/>
</dbReference>
<sequence>MNRQPAPHAELLPGTPWHTGERILQSRAGVEERLAEVGPRVVRDYMPDQHREFFAMLPSVVIGAVAPDGHVWATLRAGQPGFLQSPNPYLLEVASPRDADDPADSGMEDGNAIALLGLDPMTRRRNRLNGIVRRDDARGFGVTVGQSFGNCPQYIQKREFVVTRDHATPGTVAPQILTALDARARTLIRHADSFFVATYVDLPGGRQVDVSHRGGRPGFVRVDADGSLTIPDFPGNTFFNTLGNMLVNPVAGLVFVSYPTGDLLQMTGRAEVITDSPEIGTVEGAERLWRFFPQQIVRRDRALPLRWDFMPGGESPQALRTGVWPGDPAS</sequence>
<evidence type="ECO:0000313" key="2">
    <source>
        <dbReference type="Proteomes" id="UP000002429"/>
    </source>
</evidence>
<protein>
    <submittedName>
        <fullName evidence="1">Uncharacterized protein</fullName>
    </submittedName>
</protein>
<dbReference type="Proteomes" id="UP000002429">
    <property type="component" value="Plasmid megaplasmid"/>
</dbReference>
<evidence type="ECO:0000313" key="1">
    <source>
        <dbReference type="EMBL" id="ABF10918.1"/>
    </source>
</evidence>
<dbReference type="InterPro" id="IPR012349">
    <property type="entry name" value="Split_barrel_FMN-bd"/>
</dbReference>
<organism evidence="1 2">
    <name type="scientific">Cupriavidus metallidurans (strain ATCC 43123 / DSM 2839 / NBRC 102507 / CH34)</name>
    <name type="common">Ralstonia metallidurans</name>
    <dbReference type="NCBI Taxonomy" id="266264"/>
    <lineage>
        <taxon>Bacteria</taxon>
        <taxon>Pseudomonadati</taxon>
        <taxon>Pseudomonadota</taxon>
        <taxon>Betaproteobacteria</taxon>
        <taxon>Burkholderiales</taxon>
        <taxon>Burkholderiaceae</taxon>
        <taxon>Cupriavidus</taxon>
    </lineage>
</organism>
<accession>Q1LG08</accession>
<proteinExistence type="predicted"/>